<feature type="transmembrane region" description="Helical" evidence="7">
    <location>
        <begin position="45"/>
        <end position="71"/>
    </location>
</feature>
<dbReference type="PANTHER" id="PTHR30477">
    <property type="entry name" value="ABC-TRANSPORTER METAL-BINDING PROTEIN"/>
    <property type="match status" value="1"/>
</dbReference>
<feature type="transmembrane region" description="Helical" evidence="7">
    <location>
        <begin position="12"/>
        <end position="33"/>
    </location>
</feature>
<organism evidence="8 9">
    <name type="scientific">Proteiniclasticum aestuarii</name>
    <dbReference type="NCBI Taxonomy" id="2817862"/>
    <lineage>
        <taxon>Bacteria</taxon>
        <taxon>Bacillati</taxon>
        <taxon>Bacillota</taxon>
        <taxon>Clostridia</taxon>
        <taxon>Eubacteriales</taxon>
        <taxon>Clostridiaceae</taxon>
        <taxon>Proteiniclasticum</taxon>
    </lineage>
</organism>
<evidence type="ECO:0000256" key="1">
    <source>
        <dbReference type="ARBA" id="ARBA00004141"/>
    </source>
</evidence>
<keyword evidence="9" id="KW-1185">Reference proteome</keyword>
<proteinExistence type="inferred from homology"/>
<dbReference type="CDD" id="cd06550">
    <property type="entry name" value="TM_ABC_iron-siderophores_like"/>
    <property type="match status" value="1"/>
</dbReference>
<dbReference type="GO" id="GO:0010043">
    <property type="term" value="P:response to zinc ion"/>
    <property type="evidence" value="ECO:0007669"/>
    <property type="project" value="TreeGrafter"/>
</dbReference>
<evidence type="ECO:0000313" key="8">
    <source>
        <dbReference type="EMBL" id="MBO1264249.1"/>
    </source>
</evidence>
<dbReference type="GO" id="GO:0055085">
    <property type="term" value="P:transmembrane transport"/>
    <property type="evidence" value="ECO:0007669"/>
    <property type="project" value="InterPro"/>
</dbReference>
<evidence type="ECO:0000256" key="5">
    <source>
        <dbReference type="ARBA" id="ARBA00023136"/>
    </source>
</evidence>
<accession>A0A939H4Y3</accession>
<evidence type="ECO:0000313" key="9">
    <source>
        <dbReference type="Proteomes" id="UP000664218"/>
    </source>
</evidence>
<reference evidence="8" key="1">
    <citation type="submission" date="2021-03" db="EMBL/GenBank/DDBJ databases">
        <title>Proteiniclasticum marinus sp. nov., isolated from tidal flat sediment.</title>
        <authorList>
            <person name="Namirimu T."/>
            <person name="Yang J.-A."/>
            <person name="Yang S.-H."/>
            <person name="Kim Y.-J."/>
            <person name="Kwon K.K."/>
        </authorList>
    </citation>
    <scope>NUCLEOTIDE SEQUENCE</scope>
    <source>
        <strain evidence="8">SCR006</strain>
    </source>
</reference>
<feature type="transmembrane region" description="Helical" evidence="7">
    <location>
        <begin position="214"/>
        <end position="236"/>
    </location>
</feature>
<comment type="caution">
    <text evidence="8">The sequence shown here is derived from an EMBL/GenBank/DDBJ whole genome shotgun (WGS) entry which is preliminary data.</text>
</comment>
<keyword evidence="3 6" id="KW-0812">Transmembrane</keyword>
<protein>
    <submittedName>
        <fullName evidence="8">Metal ABC transporter permease</fullName>
    </submittedName>
</protein>
<dbReference type="RefSeq" id="WP_207598762.1">
    <property type="nucleotide sequence ID" value="NZ_JAFNJU010000002.1"/>
</dbReference>
<feature type="transmembrane region" description="Helical" evidence="7">
    <location>
        <begin position="171"/>
        <end position="202"/>
    </location>
</feature>
<feature type="transmembrane region" description="Helical" evidence="7">
    <location>
        <begin position="83"/>
        <end position="106"/>
    </location>
</feature>
<dbReference type="AlphaFoldDB" id="A0A939H4Y3"/>
<evidence type="ECO:0000256" key="3">
    <source>
        <dbReference type="ARBA" id="ARBA00022692"/>
    </source>
</evidence>
<comment type="similarity">
    <text evidence="2 6">Belongs to the ABC-3 integral membrane protein family.</text>
</comment>
<dbReference type="Proteomes" id="UP000664218">
    <property type="component" value="Unassembled WGS sequence"/>
</dbReference>
<gene>
    <name evidence="8" type="ORF">J3A84_04215</name>
</gene>
<keyword evidence="4 7" id="KW-1133">Transmembrane helix</keyword>
<dbReference type="PANTHER" id="PTHR30477:SF0">
    <property type="entry name" value="METAL TRANSPORT SYSTEM MEMBRANE PROTEIN TM_0125-RELATED"/>
    <property type="match status" value="1"/>
</dbReference>
<dbReference type="SUPFAM" id="SSF81345">
    <property type="entry name" value="ABC transporter involved in vitamin B12 uptake, BtuC"/>
    <property type="match status" value="1"/>
</dbReference>
<keyword evidence="5 7" id="KW-0472">Membrane</keyword>
<evidence type="ECO:0000256" key="7">
    <source>
        <dbReference type="SAM" id="Phobius"/>
    </source>
</evidence>
<feature type="transmembrane region" description="Helical" evidence="7">
    <location>
        <begin position="127"/>
        <end position="146"/>
    </location>
</feature>
<keyword evidence="6" id="KW-0813">Transport</keyword>
<dbReference type="EMBL" id="JAFNJU010000002">
    <property type="protein sequence ID" value="MBO1264249.1"/>
    <property type="molecule type" value="Genomic_DNA"/>
</dbReference>
<comment type="subcellular location">
    <subcellularLocation>
        <location evidence="6">Cell membrane</location>
        <topology evidence="6">Multi-pass membrane protein</topology>
    </subcellularLocation>
    <subcellularLocation>
        <location evidence="1">Membrane</location>
        <topology evidence="1">Multi-pass membrane protein</topology>
    </subcellularLocation>
</comment>
<dbReference type="GO" id="GO:0043190">
    <property type="term" value="C:ATP-binding cassette (ABC) transporter complex"/>
    <property type="evidence" value="ECO:0007669"/>
    <property type="project" value="InterPro"/>
</dbReference>
<dbReference type="Pfam" id="PF00950">
    <property type="entry name" value="ABC-3"/>
    <property type="match status" value="1"/>
</dbReference>
<evidence type="ECO:0000256" key="6">
    <source>
        <dbReference type="RuleBase" id="RU003943"/>
    </source>
</evidence>
<sequence>MLSYPFMQNALMAGAMIAVLCPIIGIFLVLRRYSMMGDTLAHSSLAGIAIGIVIGISPTISSVIFTTLAALLVEFLRDRFKRYAEILMSVVMTLSVGIAIILVSSGQANTNINQYLFGSILTVTRQDLLLVLGVTIVTAIAVLYYYNELIYTTFDEDGAHIISIKVKRINYIFALLMGLAISVSIRITGVLVISSLIVLPVASAMQFKKGFTKTLFLSIFIGLLDIMLGLVFSYILDSAPGGTIAIMSVITMLSSLLLNPSSK</sequence>
<dbReference type="InterPro" id="IPR001626">
    <property type="entry name" value="ABC_TroCD"/>
</dbReference>
<dbReference type="InterPro" id="IPR037294">
    <property type="entry name" value="ABC_BtuC-like"/>
</dbReference>
<evidence type="ECO:0000256" key="4">
    <source>
        <dbReference type="ARBA" id="ARBA00022989"/>
    </source>
</evidence>
<feature type="transmembrane region" description="Helical" evidence="7">
    <location>
        <begin position="242"/>
        <end position="259"/>
    </location>
</feature>
<name>A0A939H4Y3_9CLOT</name>
<dbReference type="Gene3D" id="1.10.3470.10">
    <property type="entry name" value="ABC transporter involved in vitamin B12 uptake, BtuC"/>
    <property type="match status" value="1"/>
</dbReference>
<evidence type="ECO:0000256" key="2">
    <source>
        <dbReference type="ARBA" id="ARBA00008034"/>
    </source>
</evidence>